<sequence>MKYNLIKVNRNIQMSLGTYLATKLQALFVSFKTFFILVFLSYLLTGIFNSVLASLLNNDVFLLLYHGKKLRDFSISLLSLCFGFFFIFGYLGYSLYFNGARKVIQLTLFLMTIGSMIGTIVLLIFSIKYSSTKEENLIVASFIEILNGGVIPDAIKKWAEKRGCTTVDGGCNDEARQYVHLLANVGFFANIILVLITCLSLIGLITVIVLMGAIRPVDRNFDSETSDENEDTLTKSAVLEQPTDYVQEKMP</sequence>
<dbReference type="RefSeq" id="XP_068349409.1">
    <property type="nucleotide sequence ID" value="XM_068511515.1"/>
</dbReference>
<evidence type="ECO:0000313" key="3">
    <source>
        <dbReference type="Proteomes" id="UP000179807"/>
    </source>
</evidence>
<feature type="transmembrane region" description="Helical" evidence="1">
    <location>
        <begin position="75"/>
        <end position="96"/>
    </location>
</feature>
<evidence type="ECO:0000256" key="1">
    <source>
        <dbReference type="SAM" id="Phobius"/>
    </source>
</evidence>
<feature type="transmembrane region" description="Helical" evidence="1">
    <location>
        <begin position="108"/>
        <end position="127"/>
    </location>
</feature>
<dbReference type="EMBL" id="MLAK01001187">
    <property type="protein sequence ID" value="OHS96272.1"/>
    <property type="molecule type" value="Genomic_DNA"/>
</dbReference>
<keyword evidence="1" id="KW-0472">Membrane</keyword>
<dbReference type="VEuPathDB" id="TrichDB:TRFO_37571"/>
<gene>
    <name evidence="2" type="ORF">TRFO_37571</name>
</gene>
<organism evidence="2 3">
    <name type="scientific">Tritrichomonas foetus</name>
    <dbReference type="NCBI Taxonomy" id="1144522"/>
    <lineage>
        <taxon>Eukaryota</taxon>
        <taxon>Metamonada</taxon>
        <taxon>Parabasalia</taxon>
        <taxon>Tritrichomonadida</taxon>
        <taxon>Tritrichomonadidae</taxon>
        <taxon>Tritrichomonas</taxon>
    </lineage>
</organism>
<name>A0A1J4JAU1_9EUKA</name>
<feature type="transmembrane region" description="Helical" evidence="1">
    <location>
        <begin position="33"/>
        <end position="55"/>
    </location>
</feature>
<evidence type="ECO:0000313" key="2">
    <source>
        <dbReference type="EMBL" id="OHS96272.1"/>
    </source>
</evidence>
<dbReference type="AlphaFoldDB" id="A0A1J4JAU1"/>
<keyword evidence="3" id="KW-1185">Reference proteome</keyword>
<evidence type="ECO:0008006" key="4">
    <source>
        <dbReference type="Google" id="ProtNLM"/>
    </source>
</evidence>
<protein>
    <recommendedName>
        <fullName evidence="4">Tetraspanin family protein</fullName>
    </recommendedName>
</protein>
<keyword evidence="1" id="KW-1133">Transmembrane helix</keyword>
<proteinExistence type="predicted"/>
<comment type="caution">
    <text evidence="2">The sequence shown here is derived from an EMBL/GenBank/DDBJ whole genome shotgun (WGS) entry which is preliminary data.</text>
</comment>
<dbReference type="Proteomes" id="UP000179807">
    <property type="component" value="Unassembled WGS sequence"/>
</dbReference>
<feature type="transmembrane region" description="Helical" evidence="1">
    <location>
        <begin position="187"/>
        <end position="214"/>
    </location>
</feature>
<accession>A0A1J4JAU1</accession>
<dbReference type="GeneID" id="94846219"/>
<reference evidence="2" key="1">
    <citation type="submission" date="2016-10" db="EMBL/GenBank/DDBJ databases">
        <authorList>
            <person name="Benchimol M."/>
            <person name="Almeida L.G."/>
            <person name="Vasconcelos A.T."/>
            <person name="Perreira-Neves A."/>
            <person name="Rosa I.A."/>
            <person name="Tasca T."/>
            <person name="Bogo M.R."/>
            <person name="de Souza W."/>
        </authorList>
    </citation>
    <scope>NUCLEOTIDE SEQUENCE [LARGE SCALE GENOMIC DNA]</scope>
    <source>
        <strain evidence="2">K</strain>
    </source>
</reference>
<keyword evidence="1" id="KW-0812">Transmembrane</keyword>